<dbReference type="AlphaFoldDB" id="A0AAW1SIS7"/>
<evidence type="ECO:0000313" key="3">
    <source>
        <dbReference type="Proteomes" id="UP001445335"/>
    </source>
</evidence>
<protein>
    <submittedName>
        <fullName evidence="2">Uncharacterized protein</fullName>
    </submittedName>
</protein>
<feature type="compositionally biased region" description="Low complexity" evidence="1">
    <location>
        <begin position="65"/>
        <end position="77"/>
    </location>
</feature>
<feature type="compositionally biased region" description="Polar residues" evidence="1">
    <location>
        <begin position="46"/>
        <end position="55"/>
    </location>
</feature>
<dbReference type="EMBL" id="JALJOU010000002">
    <property type="protein sequence ID" value="KAK9845972.1"/>
    <property type="molecule type" value="Genomic_DNA"/>
</dbReference>
<feature type="region of interest" description="Disordered" evidence="1">
    <location>
        <begin position="1"/>
        <end position="77"/>
    </location>
</feature>
<gene>
    <name evidence="2" type="ORF">WJX81_007301</name>
</gene>
<feature type="region of interest" description="Disordered" evidence="1">
    <location>
        <begin position="99"/>
        <end position="120"/>
    </location>
</feature>
<proteinExistence type="predicted"/>
<organism evidence="2 3">
    <name type="scientific">Elliptochloris bilobata</name>
    <dbReference type="NCBI Taxonomy" id="381761"/>
    <lineage>
        <taxon>Eukaryota</taxon>
        <taxon>Viridiplantae</taxon>
        <taxon>Chlorophyta</taxon>
        <taxon>core chlorophytes</taxon>
        <taxon>Trebouxiophyceae</taxon>
        <taxon>Trebouxiophyceae incertae sedis</taxon>
        <taxon>Elliptochloris clade</taxon>
        <taxon>Elliptochloris</taxon>
    </lineage>
</organism>
<comment type="caution">
    <text evidence="2">The sequence shown here is derived from an EMBL/GenBank/DDBJ whole genome shotgun (WGS) entry which is preliminary data.</text>
</comment>
<keyword evidence="3" id="KW-1185">Reference proteome</keyword>
<feature type="compositionally biased region" description="Low complexity" evidence="1">
    <location>
        <begin position="20"/>
        <end position="33"/>
    </location>
</feature>
<evidence type="ECO:0000313" key="2">
    <source>
        <dbReference type="EMBL" id="KAK9845972.1"/>
    </source>
</evidence>
<reference evidence="2 3" key="1">
    <citation type="journal article" date="2024" name="Nat. Commun.">
        <title>Phylogenomics reveals the evolutionary origins of lichenization in chlorophyte algae.</title>
        <authorList>
            <person name="Puginier C."/>
            <person name="Libourel C."/>
            <person name="Otte J."/>
            <person name="Skaloud P."/>
            <person name="Haon M."/>
            <person name="Grisel S."/>
            <person name="Petersen M."/>
            <person name="Berrin J.G."/>
            <person name="Delaux P.M."/>
            <person name="Dal Grande F."/>
            <person name="Keller J."/>
        </authorList>
    </citation>
    <scope>NUCLEOTIDE SEQUENCE [LARGE SCALE GENOMIC DNA]</scope>
    <source>
        <strain evidence="2 3">SAG 245.80</strain>
    </source>
</reference>
<evidence type="ECO:0000256" key="1">
    <source>
        <dbReference type="SAM" id="MobiDB-lite"/>
    </source>
</evidence>
<accession>A0AAW1SIS7</accession>
<sequence>MVKPEPTAEDDTWPAGRWGSEYASSSSGDSDSAAAEEEELADAAEPTNTSSASQSMRRRTHRPAARAATLTARAVPRAGDTRAHLARYLAALEQRYGDVSRPASSATRLSPPAGSAADANPDARVPEALAHVAELDGALAAAAAAADAAARDACPERWAARQRRRAASRQAALQRAIAGERRRQVRAARLQRALDLLAGGAPDGGTAERPACGLGPEQPCAALDAVMAMGDDELDADPFSCDAIAVAAGGAPCVGPGLSLVDLDARLSDFAAEHTWDAGGSLCDFGALGMTISVAPLQGRIFFT</sequence>
<dbReference type="Proteomes" id="UP001445335">
    <property type="component" value="Unassembled WGS sequence"/>
</dbReference>
<name>A0AAW1SIS7_9CHLO</name>